<name>U7UH23_9FIRM</name>
<proteinExistence type="predicted"/>
<protein>
    <submittedName>
        <fullName evidence="2">PF09924 family protein</fullName>
    </submittedName>
</protein>
<evidence type="ECO:0000313" key="3">
    <source>
        <dbReference type="Proteomes" id="UP000017090"/>
    </source>
</evidence>
<evidence type="ECO:0000313" key="2">
    <source>
        <dbReference type="EMBL" id="ERT58727.1"/>
    </source>
</evidence>
<dbReference type="InterPro" id="IPR024320">
    <property type="entry name" value="LPG_synthase_C"/>
</dbReference>
<evidence type="ECO:0000259" key="1">
    <source>
        <dbReference type="Pfam" id="PF09924"/>
    </source>
</evidence>
<dbReference type="Proteomes" id="UP000017090">
    <property type="component" value="Unassembled WGS sequence"/>
</dbReference>
<dbReference type="PATRIC" id="fig|1111454.3.peg.1498"/>
<gene>
    <name evidence="2" type="ORF">HMPREF1250_1831</name>
</gene>
<accession>U7UH23</accession>
<reference evidence="2 3" key="1">
    <citation type="submission" date="2013-09" db="EMBL/GenBank/DDBJ databases">
        <authorList>
            <person name="Durkin A.S."/>
            <person name="Haft D.R."/>
            <person name="McCorrison J."/>
            <person name="Torralba M."/>
            <person name="Gillis M."/>
            <person name="Haft D.H."/>
            <person name="Methe B."/>
            <person name="Sutton G."/>
            <person name="Nelson K.E."/>
        </authorList>
    </citation>
    <scope>NUCLEOTIDE SEQUENCE [LARGE SCALE GENOMIC DNA]</scope>
    <source>
        <strain evidence="2 3">BV3C16-1</strain>
    </source>
</reference>
<dbReference type="eggNOG" id="COG4866">
    <property type="taxonomic scope" value="Bacteria"/>
</dbReference>
<dbReference type="PIRSF" id="PIRSF018688">
    <property type="entry name" value="UCP018688"/>
    <property type="match status" value="1"/>
</dbReference>
<sequence>MFPNSCKGEIFIISFREFRLEDKPIIDDYFQQKRYEQADTSFMTLFSWQRPYEIQWAEEDNVLFIRSGRGKKQFWLPPFARKDGSFVKGLEHMKEWFAAQGYPFLMKGVVPEVVERITALCPDCYTITPDRDNYEYVYLTQDLINLSGKKFRQKKNNLNHFRNQYMGYEYVPITPDIFTECLEAEKRWFDGRLDRDEENDEELYGERQAIETVFANWDVLGATGGAIRIFNKIAAFSIGEMLNDDTAIIHYEKSDPAIRGLYQAINHEFVVHAWSHTTYINREEDMGIPGLRQSKESYNPHHYVEKFDVTLREQV</sequence>
<dbReference type="Pfam" id="PF09924">
    <property type="entry name" value="LPG_synthase_C"/>
    <property type="match status" value="1"/>
</dbReference>
<dbReference type="InterPro" id="IPR016732">
    <property type="entry name" value="UCP018688"/>
</dbReference>
<organism evidence="2 3">
    <name type="scientific">Megasphaera vaginalis</name>
    <name type="common">ex Srinivasan et al. 2021</name>
    <dbReference type="NCBI Taxonomy" id="1111454"/>
    <lineage>
        <taxon>Bacteria</taxon>
        <taxon>Bacillati</taxon>
        <taxon>Bacillota</taxon>
        <taxon>Negativicutes</taxon>
        <taxon>Veillonellales</taxon>
        <taxon>Veillonellaceae</taxon>
        <taxon>Megasphaera</taxon>
    </lineage>
</organism>
<dbReference type="PANTHER" id="PTHR41373:SF1">
    <property type="entry name" value="PHOSPHATIDYLGLYCEROL LYSYLTRANSFERASE C-TERMINAL DOMAIN-CONTAINING PROTEIN"/>
    <property type="match status" value="1"/>
</dbReference>
<keyword evidence="3" id="KW-1185">Reference proteome</keyword>
<comment type="caution">
    <text evidence="2">The sequence shown here is derived from an EMBL/GenBank/DDBJ whole genome shotgun (WGS) entry which is preliminary data.</text>
</comment>
<dbReference type="PANTHER" id="PTHR41373">
    <property type="entry name" value="DUF2156 DOMAIN-CONTAINING PROTEIN"/>
    <property type="match status" value="1"/>
</dbReference>
<feature type="domain" description="Phosphatidylglycerol lysyltransferase C-terminal" evidence="1">
    <location>
        <begin position="38"/>
        <end position="307"/>
    </location>
</feature>
<dbReference type="InterPro" id="IPR016181">
    <property type="entry name" value="Acyl_CoA_acyltransferase"/>
</dbReference>
<dbReference type="AlphaFoldDB" id="U7UH23"/>
<dbReference type="Gene3D" id="3.40.630.30">
    <property type="match status" value="1"/>
</dbReference>
<dbReference type="STRING" id="1111454.HMPREF1250_1831"/>
<dbReference type="SUPFAM" id="SSF55729">
    <property type="entry name" value="Acyl-CoA N-acyltransferases (Nat)"/>
    <property type="match status" value="2"/>
</dbReference>
<dbReference type="EMBL" id="AWXA01000041">
    <property type="protein sequence ID" value="ERT58727.1"/>
    <property type="molecule type" value="Genomic_DNA"/>
</dbReference>